<dbReference type="PROSITE" id="PS51387">
    <property type="entry name" value="FAD_PCMH"/>
    <property type="match status" value="1"/>
</dbReference>
<dbReference type="GO" id="GO:0071949">
    <property type="term" value="F:FAD binding"/>
    <property type="evidence" value="ECO:0007669"/>
    <property type="project" value="InterPro"/>
</dbReference>
<dbReference type="SUPFAM" id="SSF56176">
    <property type="entry name" value="FAD-binding/transporter-associated domain-like"/>
    <property type="match status" value="1"/>
</dbReference>
<dbReference type="Gene3D" id="3.30.465.10">
    <property type="match status" value="1"/>
</dbReference>
<dbReference type="PANTHER" id="PTHR11748:SF103">
    <property type="entry name" value="GLYCOLATE OXIDASE SUBUNIT GLCE"/>
    <property type="match status" value="1"/>
</dbReference>
<dbReference type="InterPro" id="IPR016166">
    <property type="entry name" value="FAD-bd_PCMH"/>
</dbReference>
<dbReference type="SUPFAM" id="SSF55103">
    <property type="entry name" value="FAD-linked oxidases, C-terminal domain"/>
    <property type="match status" value="1"/>
</dbReference>
<proteinExistence type="predicted"/>
<name>A0A3B0ZA24_9ZZZZ</name>
<dbReference type="EC" id="1.1.99.14" evidence="4"/>
<dbReference type="NCBIfam" id="NF008439">
    <property type="entry name" value="PRK11282.1"/>
    <property type="match status" value="1"/>
</dbReference>
<evidence type="ECO:0000256" key="2">
    <source>
        <dbReference type="ARBA" id="ARBA00022827"/>
    </source>
</evidence>
<protein>
    <submittedName>
        <fullName evidence="4">Glycolate dehydrogenase, FAD-binding subunit GlcE</fullName>
        <ecNumber evidence="4">1.1.99.14</ecNumber>
    </submittedName>
</protein>
<dbReference type="GO" id="GO:0019154">
    <property type="term" value="F:glycolate dehydrogenase activity"/>
    <property type="evidence" value="ECO:0007669"/>
    <property type="project" value="UniProtKB-EC"/>
</dbReference>
<evidence type="ECO:0000313" key="4">
    <source>
        <dbReference type="EMBL" id="VAW78244.1"/>
    </source>
</evidence>
<keyword evidence="2" id="KW-0274">FAD</keyword>
<keyword evidence="4" id="KW-0560">Oxidoreductase</keyword>
<dbReference type="InterPro" id="IPR016164">
    <property type="entry name" value="FAD-linked_Oxase-like_C"/>
</dbReference>
<dbReference type="PANTHER" id="PTHR11748">
    <property type="entry name" value="D-LACTATE DEHYDROGENASE"/>
    <property type="match status" value="1"/>
</dbReference>
<dbReference type="EMBL" id="UOFL01000146">
    <property type="protein sequence ID" value="VAW78244.1"/>
    <property type="molecule type" value="Genomic_DNA"/>
</dbReference>
<gene>
    <name evidence="4" type="ORF">MNBD_GAMMA12-1171</name>
</gene>
<accession>A0A3B0ZA24</accession>
<dbReference type="InterPro" id="IPR006094">
    <property type="entry name" value="Oxid_FAD_bind_N"/>
</dbReference>
<evidence type="ECO:0000259" key="3">
    <source>
        <dbReference type="PROSITE" id="PS51387"/>
    </source>
</evidence>
<reference evidence="4" key="1">
    <citation type="submission" date="2018-06" db="EMBL/GenBank/DDBJ databases">
        <authorList>
            <person name="Zhirakovskaya E."/>
        </authorList>
    </citation>
    <scope>NUCLEOTIDE SEQUENCE</scope>
</reference>
<dbReference type="InterPro" id="IPR016169">
    <property type="entry name" value="FAD-bd_PCMH_sub2"/>
</dbReference>
<organism evidence="4">
    <name type="scientific">hydrothermal vent metagenome</name>
    <dbReference type="NCBI Taxonomy" id="652676"/>
    <lineage>
        <taxon>unclassified sequences</taxon>
        <taxon>metagenomes</taxon>
        <taxon>ecological metagenomes</taxon>
    </lineage>
</organism>
<feature type="domain" description="FAD-binding PCMH-type" evidence="3">
    <location>
        <begin position="1"/>
        <end position="170"/>
    </location>
</feature>
<dbReference type="InterPro" id="IPR036318">
    <property type="entry name" value="FAD-bd_PCMH-like_sf"/>
</dbReference>
<sequence length="374" mass="41749">MVDISEQLQAQVQQAYTERQCLNIQSANTKSFLGYKVQGQTLDIKKHQGIIDYQPTELTLKARAGTSLQEINELLAKHQQKMGFNPPQFSADSTLGGTVACKQSGPQAPFIGSVRDAILGIRILDGQGNILEFGGQVMKNVAGYDVSRFMSGSFGTLGILLDITFRLHPTPIKQVTLCRNMNSAEALKQLSDWIRQSVPISAACHVEQQLTIELTGTEKSLQQYSTLQDVVVLDQNIAQEFWPSVRDHQHPFFKTLTASQNLWRIIVPATTTPSTLLGEWFYDWAGSQRWFITEEPAEKIRAWTKQVSGYATLFRAGDSQSVVTTIFEPMPAALASLHQRIKSRFDPGLILNRGKMYPELDLESTKKIGNSKSR</sequence>
<dbReference type="Pfam" id="PF01565">
    <property type="entry name" value="FAD_binding_4"/>
    <property type="match status" value="1"/>
</dbReference>
<keyword evidence="1" id="KW-0285">Flavoprotein</keyword>
<evidence type="ECO:0000256" key="1">
    <source>
        <dbReference type="ARBA" id="ARBA00022630"/>
    </source>
</evidence>
<dbReference type="AlphaFoldDB" id="A0A3B0ZA24"/>